<dbReference type="Proteomes" id="UP000317369">
    <property type="component" value="Chromosome"/>
</dbReference>
<evidence type="ECO:0000256" key="1">
    <source>
        <dbReference type="SAM" id="SignalP"/>
    </source>
</evidence>
<proteinExistence type="predicted"/>
<keyword evidence="1" id="KW-0732">Signal</keyword>
<gene>
    <name evidence="2" type="ORF">KS4_03480</name>
</gene>
<feature type="signal peptide" evidence="1">
    <location>
        <begin position="1"/>
        <end position="24"/>
    </location>
</feature>
<protein>
    <submittedName>
        <fullName evidence="2">Uncharacterized protein</fullName>
    </submittedName>
</protein>
<dbReference type="KEGG" id="pcor:KS4_03480"/>
<accession>A0A517YQ17</accession>
<organism evidence="2 3">
    <name type="scientific">Poriferisphaera corsica</name>
    <dbReference type="NCBI Taxonomy" id="2528020"/>
    <lineage>
        <taxon>Bacteria</taxon>
        <taxon>Pseudomonadati</taxon>
        <taxon>Planctomycetota</taxon>
        <taxon>Phycisphaerae</taxon>
        <taxon>Phycisphaerales</taxon>
        <taxon>Phycisphaeraceae</taxon>
        <taxon>Poriferisphaera</taxon>
    </lineage>
</organism>
<dbReference type="EMBL" id="CP036425">
    <property type="protein sequence ID" value="QDU32316.1"/>
    <property type="molecule type" value="Genomic_DNA"/>
</dbReference>
<evidence type="ECO:0000313" key="3">
    <source>
        <dbReference type="Proteomes" id="UP000317369"/>
    </source>
</evidence>
<reference evidence="2 3" key="1">
    <citation type="submission" date="2019-02" db="EMBL/GenBank/DDBJ databases">
        <title>Deep-cultivation of Planctomycetes and their phenomic and genomic characterization uncovers novel biology.</title>
        <authorList>
            <person name="Wiegand S."/>
            <person name="Jogler M."/>
            <person name="Boedeker C."/>
            <person name="Pinto D."/>
            <person name="Vollmers J."/>
            <person name="Rivas-Marin E."/>
            <person name="Kohn T."/>
            <person name="Peeters S.H."/>
            <person name="Heuer A."/>
            <person name="Rast P."/>
            <person name="Oberbeckmann S."/>
            <person name="Bunk B."/>
            <person name="Jeske O."/>
            <person name="Meyerdierks A."/>
            <person name="Storesund J.E."/>
            <person name="Kallscheuer N."/>
            <person name="Luecker S."/>
            <person name="Lage O.M."/>
            <person name="Pohl T."/>
            <person name="Merkel B.J."/>
            <person name="Hornburger P."/>
            <person name="Mueller R.-W."/>
            <person name="Bruemmer F."/>
            <person name="Labrenz M."/>
            <person name="Spormann A.M."/>
            <person name="Op den Camp H."/>
            <person name="Overmann J."/>
            <person name="Amann R."/>
            <person name="Jetten M.S.M."/>
            <person name="Mascher T."/>
            <person name="Medema M.H."/>
            <person name="Devos D.P."/>
            <person name="Kaster A.-K."/>
            <person name="Ovreas L."/>
            <person name="Rohde M."/>
            <person name="Galperin M.Y."/>
            <person name="Jogler C."/>
        </authorList>
    </citation>
    <scope>NUCLEOTIDE SEQUENCE [LARGE SCALE GENOMIC DNA]</scope>
    <source>
        <strain evidence="2 3">KS4</strain>
    </source>
</reference>
<name>A0A517YQ17_9BACT</name>
<feature type="chain" id="PRO_5022109769" evidence="1">
    <location>
        <begin position="25"/>
        <end position="278"/>
    </location>
</feature>
<dbReference type="NCBIfam" id="TIGR02595">
    <property type="entry name" value="PEP_CTERM"/>
    <property type="match status" value="1"/>
</dbReference>
<sequence length="278" mass="29707" precursor="true">MIKNFTSCLTALGLAATCSLTAYAGSFSDSFDYVDDSWPWTSFEDANGGNWVYNTPASNGNKLNMNAVGVNLNQYWGKAEYYAPSTSDFLDGSVSATVNFDSFEAPLGAHSSYVGVTARTQASGKSIQATITAQRIDPATSPGVNGEDTWYNLFFNVTGTDISTHWINTMSRANEVYTGKNLTIQLDLAGDDVSVSLIMDKSGDYGSTWEVETKTLTGKVTDADLLNAGAAGIHINQIGAPGSHHMYGAFTNFEAVIPEPASLALLAISGLAMLRRRQ</sequence>
<evidence type="ECO:0000313" key="2">
    <source>
        <dbReference type="EMBL" id="QDU32316.1"/>
    </source>
</evidence>
<dbReference type="AlphaFoldDB" id="A0A517YQ17"/>
<dbReference type="InterPro" id="IPR013424">
    <property type="entry name" value="Ice-binding_C"/>
</dbReference>
<keyword evidence="3" id="KW-1185">Reference proteome</keyword>